<accession>C8VNK4</accession>
<feature type="region of interest" description="Disordered" evidence="1">
    <location>
        <begin position="1"/>
        <end position="26"/>
    </location>
</feature>
<dbReference type="OrthoDB" id="4475425at2759"/>
<name>C8VNK4_EMENI</name>
<evidence type="ECO:0000313" key="3">
    <source>
        <dbReference type="Proteomes" id="UP000000560"/>
    </source>
</evidence>
<keyword evidence="3" id="KW-1185">Reference proteome</keyword>
<gene>
    <name evidence="2" type="ORF">ANIA_01656</name>
</gene>
<proteinExistence type="predicted"/>
<protein>
    <submittedName>
        <fullName evidence="2">Uncharacterized protein</fullName>
    </submittedName>
</protein>
<dbReference type="GeneID" id="2875736"/>
<reference evidence="3" key="2">
    <citation type="journal article" date="2009" name="Fungal Genet. Biol.">
        <title>The 2008 update of the Aspergillus nidulans genome annotation: a community effort.</title>
        <authorList>
            <person name="Wortman J.R."/>
            <person name="Gilsenan J.M."/>
            <person name="Joardar V."/>
            <person name="Deegan J."/>
            <person name="Clutterbuck J."/>
            <person name="Andersen M.R."/>
            <person name="Archer D."/>
            <person name="Bencina M."/>
            <person name="Braus G."/>
            <person name="Coutinho P."/>
            <person name="von Dohren H."/>
            <person name="Doonan J."/>
            <person name="Driessen A.J."/>
            <person name="Durek P."/>
            <person name="Espeso E."/>
            <person name="Fekete E."/>
            <person name="Flipphi M."/>
            <person name="Estrada C.G."/>
            <person name="Geysens S."/>
            <person name="Goldman G."/>
            <person name="de Groot P.W."/>
            <person name="Hansen K."/>
            <person name="Harris S.D."/>
            <person name="Heinekamp T."/>
            <person name="Helmstaedt K."/>
            <person name="Henrissat B."/>
            <person name="Hofmann G."/>
            <person name="Homan T."/>
            <person name="Horio T."/>
            <person name="Horiuchi H."/>
            <person name="James S."/>
            <person name="Jones M."/>
            <person name="Karaffa L."/>
            <person name="Karanyi Z."/>
            <person name="Kato M."/>
            <person name="Keller N."/>
            <person name="Kelly D.E."/>
            <person name="Kiel J.A."/>
            <person name="Kim J.M."/>
            <person name="van der Klei I.J."/>
            <person name="Klis F.M."/>
            <person name="Kovalchuk A."/>
            <person name="Krasevec N."/>
            <person name="Kubicek C.P."/>
            <person name="Liu B."/>
            <person name="Maccabe A."/>
            <person name="Meyer V."/>
            <person name="Mirabito P."/>
            <person name="Miskei M."/>
            <person name="Mos M."/>
            <person name="Mullins J."/>
            <person name="Nelson D.R."/>
            <person name="Nielsen J."/>
            <person name="Oakley B.R."/>
            <person name="Osmani S.A."/>
            <person name="Pakula T."/>
            <person name="Paszewski A."/>
            <person name="Paulsen I."/>
            <person name="Pilsyk S."/>
            <person name="Pocsi I."/>
            <person name="Punt P.J."/>
            <person name="Ram A.F."/>
            <person name="Ren Q."/>
            <person name="Robellet X."/>
            <person name="Robson G."/>
            <person name="Seiboth B."/>
            <person name="van Solingen P."/>
            <person name="Specht T."/>
            <person name="Sun J."/>
            <person name="Taheri-Talesh N."/>
            <person name="Takeshita N."/>
            <person name="Ussery D."/>
            <person name="vanKuyk P.A."/>
            <person name="Visser H."/>
            <person name="van de Vondervoort P.J."/>
            <person name="de Vries R.P."/>
            <person name="Walton J."/>
            <person name="Xiang X."/>
            <person name="Xiong Y."/>
            <person name="Zeng A.P."/>
            <person name="Brandt B.W."/>
            <person name="Cornell M.J."/>
            <person name="van den Hondel C.A."/>
            <person name="Visser J."/>
            <person name="Oliver S.G."/>
            <person name="Turner G."/>
        </authorList>
    </citation>
    <scope>GENOME REANNOTATION</scope>
    <source>
        <strain evidence="3">FGSC A4 / ATCC 38163 / CBS 112.46 / NRRL 194 / M139</strain>
    </source>
</reference>
<dbReference type="OMA" id="GYFVQHP"/>
<dbReference type="Proteomes" id="UP000000560">
    <property type="component" value="Chromosome VII"/>
</dbReference>
<dbReference type="VEuPathDB" id="FungiDB:AN1656"/>
<dbReference type="InParanoid" id="C8VNK4"/>
<evidence type="ECO:0000256" key="1">
    <source>
        <dbReference type="SAM" id="MobiDB-lite"/>
    </source>
</evidence>
<evidence type="ECO:0000313" key="2">
    <source>
        <dbReference type="EMBL" id="CBF85308.1"/>
    </source>
</evidence>
<dbReference type="KEGG" id="ani:ANIA_01656"/>
<sequence>MSSTSIPPESDSQLQPHNGAGKKESVSPLQSHLNYLQIPTTPLPTVVQALHWLLLNPDFHLTPSITPTGKRLITLTITASADTTPSLTGTADLNTLGRIHLTSATRCRDEHASFKTRLLHVSLDEPIEKLYDASEKILSDGLSNGTVRYPPLSEDEMDECPCCRGDPDAVILFGFHHGNALYFEEDEYKAIWGDEEYHGLLSGSDGTWLMARKEMVERMVEAEEGENKGVSKL</sequence>
<dbReference type="EMBL" id="BN001307">
    <property type="protein sequence ID" value="CBF85308.1"/>
    <property type="molecule type" value="Genomic_DNA"/>
</dbReference>
<dbReference type="RefSeq" id="XP_050468703.1">
    <property type="nucleotide sequence ID" value="XM_050612831.1"/>
</dbReference>
<feature type="compositionally biased region" description="Polar residues" evidence="1">
    <location>
        <begin position="1"/>
        <end position="16"/>
    </location>
</feature>
<dbReference type="AlphaFoldDB" id="C8VNK4"/>
<reference evidence="3" key="1">
    <citation type="journal article" date="2005" name="Nature">
        <title>Sequencing of Aspergillus nidulans and comparative analysis with A. fumigatus and A. oryzae.</title>
        <authorList>
            <person name="Galagan J.E."/>
            <person name="Calvo S.E."/>
            <person name="Cuomo C."/>
            <person name="Ma L.J."/>
            <person name="Wortman J.R."/>
            <person name="Batzoglou S."/>
            <person name="Lee S.I."/>
            <person name="Basturkmen M."/>
            <person name="Spevak C.C."/>
            <person name="Clutterbuck J."/>
            <person name="Kapitonov V."/>
            <person name="Jurka J."/>
            <person name="Scazzocchio C."/>
            <person name="Farman M."/>
            <person name="Butler J."/>
            <person name="Purcell S."/>
            <person name="Harris S."/>
            <person name="Braus G.H."/>
            <person name="Draht O."/>
            <person name="Busch S."/>
            <person name="D'Enfert C."/>
            <person name="Bouchier C."/>
            <person name="Goldman G.H."/>
            <person name="Bell-Pedersen D."/>
            <person name="Griffiths-Jones S."/>
            <person name="Doonan J.H."/>
            <person name="Yu J."/>
            <person name="Vienken K."/>
            <person name="Pain A."/>
            <person name="Freitag M."/>
            <person name="Selker E.U."/>
            <person name="Archer D.B."/>
            <person name="Penalva M.A."/>
            <person name="Oakley B.R."/>
            <person name="Momany M."/>
            <person name="Tanaka T."/>
            <person name="Kumagai T."/>
            <person name="Asai K."/>
            <person name="Machida M."/>
            <person name="Nierman W.C."/>
            <person name="Denning D.W."/>
            <person name="Caddick M."/>
            <person name="Hynes M."/>
            <person name="Paoletti M."/>
            <person name="Fischer R."/>
            <person name="Miller B."/>
            <person name="Dyer P."/>
            <person name="Sachs M.S."/>
            <person name="Osmani S.A."/>
            <person name="Birren B.W."/>
        </authorList>
    </citation>
    <scope>NUCLEOTIDE SEQUENCE [LARGE SCALE GENOMIC DNA]</scope>
    <source>
        <strain evidence="3">FGSC A4 / ATCC 38163 / CBS 112.46 / NRRL 194 / M139</strain>
    </source>
</reference>
<organism evidence="2 3">
    <name type="scientific">Emericella nidulans (strain FGSC A4 / ATCC 38163 / CBS 112.46 / NRRL 194 / M139)</name>
    <name type="common">Aspergillus nidulans</name>
    <dbReference type="NCBI Taxonomy" id="227321"/>
    <lineage>
        <taxon>Eukaryota</taxon>
        <taxon>Fungi</taxon>
        <taxon>Dikarya</taxon>
        <taxon>Ascomycota</taxon>
        <taxon>Pezizomycotina</taxon>
        <taxon>Eurotiomycetes</taxon>
        <taxon>Eurotiomycetidae</taxon>
        <taxon>Eurotiales</taxon>
        <taxon>Aspergillaceae</taxon>
        <taxon>Aspergillus</taxon>
        <taxon>Aspergillus subgen. Nidulantes</taxon>
    </lineage>
</organism>
<dbReference type="HOGENOM" id="CLU_1189910_0_0_1"/>